<dbReference type="EMBL" id="BAABIC010000012">
    <property type="protein sequence ID" value="GAA4696678.1"/>
    <property type="molecule type" value="Genomic_DNA"/>
</dbReference>
<evidence type="ECO:0000256" key="1">
    <source>
        <dbReference type="ARBA" id="ARBA00022714"/>
    </source>
</evidence>
<name>A0ABP8WWR8_9PSEU</name>
<dbReference type="CDD" id="cd03467">
    <property type="entry name" value="Rieske"/>
    <property type="match status" value="1"/>
</dbReference>
<feature type="domain" description="Rieske" evidence="6">
    <location>
        <begin position="5"/>
        <end position="115"/>
    </location>
</feature>
<accession>A0ABP8WWR8</accession>
<protein>
    <submittedName>
        <fullName evidence="7">Rieske (2Fe-2S) protein</fullName>
    </submittedName>
</protein>
<organism evidence="7 8">
    <name type="scientific">Pseudonocardia yuanmonensis</name>
    <dbReference type="NCBI Taxonomy" id="1095914"/>
    <lineage>
        <taxon>Bacteria</taxon>
        <taxon>Bacillati</taxon>
        <taxon>Actinomycetota</taxon>
        <taxon>Actinomycetes</taxon>
        <taxon>Pseudonocardiales</taxon>
        <taxon>Pseudonocardiaceae</taxon>
        <taxon>Pseudonocardia</taxon>
    </lineage>
</organism>
<dbReference type="PANTHER" id="PTHR21496:SF23">
    <property type="entry name" value="3-PHENYLPROPIONATE_CINNAMIC ACID DIOXYGENASE FERREDOXIN SUBUNIT"/>
    <property type="match status" value="1"/>
</dbReference>
<dbReference type="SUPFAM" id="SSF50022">
    <property type="entry name" value="ISP domain"/>
    <property type="match status" value="1"/>
</dbReference>
<keyword evidence="4" id="KW-0411">Iron-sulfur</keyword>
<sequence>MTGRYVVGRVADIPEGGRVLVEVGGRQVGVFNVGGSFYGLINRCPHKGAEMCKGNVVAGLTSARPGEFEYDEGTALLMCPWHGWEFDVRTGQSWFDPRTRLRTYDVAVAGPDEVEGMPVADRVTDRVAGPYVAETVEVGVEDGYVVVDLRKARKARATRETPEARPTEPAGKGGDR</sequence>
<keyword evidence="8" id="KW-1185">Reference proteome</keyword>
<feature type="region of interest" description="Disordered" evidence="5">
    <location>
        <begin position="154"/>
        <end position="176"/>
    </location>
</feature>
<dbReference type="PROSITE" id="PS51296">
    <property type="entry name" value="RIESKE"/>
    <property type="match status" value="1"/>
</dbReference>
<evidence type="ECO:0000313" key="8">
    <source>
        <dbReference type="Proteomes" id="UP001500325"/>
    </source>
</evidence>
<dbReference type="Gene3D" id="2.102.10.10">
    <property type="entry name" value="Rieske [2Fe-2S] iron-sulphur domain"/>
    <property type="match status" value="1"/>
</dbReference>
<evidence type="ECO:0000256" key="2">
    <source>
        <dbReference type="ARBA" id="ARBA00022723"/>
    </source>
</evidence>
<evidence type="ECO:0000313" key="7">
    <source>
        <dbReference type="EMBL" id="GAA4696678.1"/>
    </source>
</evidence>
<feature type="compositionally biased region" description="Basic and acidic residues" evidence="5">
    <location>
        <begin position="157"/>
        <end position="166"/>
    </location>
</feature>
<dbReference type="Proteomes" id="UP001500325">
    <property type="component" value="Unassembled WGS sequence"/>
</dbReference>
<proteinExistence type="predicted"/>
<keyword evidence="2" id="KW-0479">Metal-binding</keyword>
<dbReference type="RefSeq" id="WP_345381982.1">
    <property type="nucleotide sequence ID" value="NZ_BAABIC010000012.1"/>
</dbReference>
<evidence type="ECO:0000256" key="5">
    <source>
        <dbReference type="SAM" id="MobiDB-lite"/>
    </source>
</evidence>
<dbReference type="InterPro" id="IPR036922">
    <property type="entry name" value="Rieske_2Fe-2S_sf"/>
</dbReference>
<keyword evidence="1" id="KW-0001">2Fe-2S</keyword>
<reference evidence="8" key="1">
    <citation type="journal article" date="2019" name="Int. J. Syst. Evol. Microbiol.">
        <title>The Global Catalogue of Microorganisms (GCM) 10K type strain sequencing project: providing services to taxonomists for standard genome sequencing and annotation.</title>
        <authorList>
            <consortium name="The Broad Institute Genomics Platform"/>
            <consortium name="The Broad Institute Genome Sequencing Center for Infectious Disease"/>
            <person name="Wu L."/>
            <person name="Ma J."/>
        </authorList>
    </citation>
    <scope>NUCLEOTIDE SEQUENCE [LARGE SCALE GENOMIC DNA]</scope>
    <source>
        <strain evidence="8">JCM 18055</strain>
    </source>
</reference>
<dbReference type="PANTHER" id="PTHR21496">
    <property type="entry name" value="FERREDOXIN-RELATED"/>
    <property type="match status" value="1"/>
</dbReference>
<keyword evidence="3" id="KW-0408">Iron</keyword>
<dbReference type="InterPro" id="IPR017941">
    <property type="entry name" value="Rieske_2Fe-2S"/>
</dbReference>
<evidence type="ECO:0000259" key="6">
    <source>
        <dbReference type="PROSITE" id="PS51296"/>
    </source>
</evidence>
<evidence type="ECO:0000256" key="3">
    <source>
        <dbReference type="ARBA" id="ARBA00023004"/>
    </source>
</evidence>
<dbReference type="Pfam" id="PF00355">
    <property type="entry name" value="Rieske"/>
    <property type="match status" value="1"/>
</dbReference>
<evidence type="ECO:0000256" key="4">
    <source>
        <dbReference type="ARBA" id="ARBA00023014"/>
    </source>
</evidence>
<comment type="caution">
    <text evidence="7">The sequence shown here is derived from an EMBL/GenBank/DDBJ whole genome shotgun (WGS) entry which is preliminary data.</text>
</comment>
<gene>
    <name evidence="7" type="ORF">GCM10023215_38500</name>
</gene>